<keyword evidence="8" id="KW-0472">Membrane</keyword>
<dbReference type="EMBL" id="CP067393">
    <property type="protein sequence ID" value="QQP85659.1"/>
    <property type="molecule type" value="Genomic_DNA"/>
</dbReference>
<evidence type="ECO:0000256" key="9">
    <source>
        <dbReference type="ARBA" id="ARBA00023306"/>
    </source>
</evidence>
<evidence type="ECO:0000256" key="7">
    <source>
        <dbReference type="ARBA" id="ARBA00022989"/>
    </source>
</evidence>
<evidence type="ECO:0000256" key="6">
    <source>
        <dbReference type="ARBA" id="ARBA00022960"/>
    </source>
</evidence>
<evidence type="ECO:0000256" key="5">
    <source>
        <dbReference type="ARBA" id="ARBA00022692"/>
    </source>
</evidence>
<keyword evidence="16" id="KW-1185">Reference proteome</keyword>
<keyword evidence="2" id="KW-1003">Cell membrane</keyword>
<gene>
    <name evidence="15" type="ORF">JHT90_15035</name>
</gene>
<keyword evidence="13" id="KW-0175">Coiled coil</keyword>
<dbReference type="Proteomes" id="UP000595278">
    <property type="component" value="Chromosome"/>
</dbReference>
<reference evidence="15 16" key="1">
    <citation type="submission" date="2021-01" db="EMBL/GenBank/DDBJ databases">
        <title>Entomomonas sp. F2A isolated from a house cricket (Acheta domesticus).</title>
        <authorList>
            <person name="Spergser J."/>
            <person name="Busse H.-J."/>
        </authorList>
    </citation>
    <scope>NUCLEOTIDE SEQUENCE [LARGE SCALE GENOMIC DNA]</scope>
    <source>
        <strain evidence="15 16">F2A</strain>
    </source>
</reference>
<keyword evidence="9" id="KW-0131">Cell cycle</keyword>
<evidence type="ECO:0000256" key="2">
    <source>
        <dbReference type="ARBA" id="ARBA00022475"/>
    </source>
</evidence>
<comment type="similarity">
    <text evidence="10">Belongs to the ZapG family.</text>
</comment>
<comment type="subcellular location">
    <subcellularLocation>
        <location evidence="1">Cell inner membrane</location>
        <topology evidence="1">Single-pass membrane protein</topology>
    </subcellularLocation>
</comment>
<evidence type="ECO:0000256" key="12">
    <source>
        <dbReference type="ARBA" id="ARBA00035727"/>
    </source>
</evidence>
<keyword evidence="4" id="KW-0132">Cell division</keyword>
<evidence type="ECO:0000256" key="8">
    <source>
        <dbReference type="ARBA" id="ARBA00023136"/>
    </source>
</evidence>
<dbReference type="RefSeq" id="WP_201092501.1">
    <property type="nucleotide sequence ID" value="NZ_CP067393.1"/>
</dbReference>
<dbReference type="InterPro" id="IPR009386">
    <property type="entry name" value="ZapG-like"/>
</dbReference>
<keyword evidence="3" id="KW-0997">Cell inner membrane</keyword>
<dbReference type="PANTHER" id="PTHR39579:SF1">
    <property type="entry name" value="INNER MEMBRANE PROTEIN YHCB"/>
    <property type="match status" value="1"/>
</dbReference>
<evidence type="ECO:0000256" key="11">
    <source>
        <dbReference type="ARBA" id="ARBA00035703"/>
    </source>
</evidence>
<evidence type="ECO:0000256" key="1">
    <source>
        <dbReference type="ARBA" id="ARBA00004377"/>
    </source>
</evidence>
<evidence type="ECO:0000256" key="14">
    <source>
        <dbReference type="SAM" id="MobiDB-lite"/>
    </source>
</evidence>
<name>A0A974NFP8_9GAMM</name>
<dbReference type="GO" id="GO:0008360">
    <property type="term" value="P:regulation of cell shape"/>
    <property type="evidence" value="ECO:0007669"/>
    <property type="project" value="UniProtKB-KW"/>
</dbReference>
<keyword evidence="5" id="KW-0812">Transmembrane</keyword>
<evidence type="ECO:0000256" key="4">
    <source>
        <dbReference type="ARBA" id="ARBA00022618"/>
    </source>
</evidence>
<organism evidence="15 16">
    <name type="scientific">Entomomonas asaccharolytica</name>
    <dbReference type="NCBI Taxonomy" id="2785331"/>
    <lineage>
        <taxon>Bacteria</taxon>
        <taxon>Pseudomonadati</taxon>
        <taxon>Pseudomonadota</taxon>
        <taxon>Gammaproteobacteria</taxon>
        <taxon>Pseudomonadales</taxon>
        <taxon>Pseudomonadaceae</taxon>
        <taxon>Entomomonas</taxon>
    </lineage>
</organism>
<evidence type="ECO:0000256" key="10">
    <source>
        <dbReference type="ARBA" id="ARBA00035657"/>
    </source>
</evidence>
<feature type="region of interest" description="Disordered" evidence="14">
    <location>
        <begin position="134"/>
        <end position="157"/>
    </location>
</feature>
<feature type="coiled-coil region" evidence="13">
    <location>
        <begin position="34"/>
        <end position="61"/>
    </location>
</feature>
<dbReference type="AlphaFoldDB" id="A0A974NFP8"/>
<accession>A0A974NFP8</accession>
<sequence>MMEMGLVVIIAIVAFLVGMFGGFLVSKATGGDRSGNLKNQMESLEERFNDYQNEVASHFNTTANIAQKLSQGYQEMQAHLEHSVESLVADSELRARLISEIKANDQKALDYSAEGAEEENVGEAVTVTAYNDIPRDYAPKAPGEPGTLTEEFAVKHK</sequence>
<dbReference type="GO" id="GO:0051301">
    <property type="term" value="P:cell division"/>
    <property type="evidence" value="ECO:0007669"/>
    <property type="project" value="UniProtKB-KW"/>
</dbReference>
<protein>
    <recommendedName>
        <fullName evidence="11">Z-ring associated protein G</fullName>
    </recommendedName>
    <alternativeName>
        <fullName evidence="12">Cell division protein ZapG</fullName>
    </alternativeName>
</protein>
<keyword evidence="7" id="KW-1133">Transmembrane helix</keyword>
<proteinExistence type="inferred from homology"/>
<evidence type="ECO:0000313" key="15">
    <source>
        <dbReference type="EMBL" id="QQP85659.1"/>
    </source>
</evidence>
<dbReference type="GO" id="GO:0005886">
    <property type="term" value="C:plasma membrane"/>
    <property type="evidence" value="ECO:0007669"/>
    <property type="project" value="UniProtKB-SubCell"/>
</dbReference>
<dbReference type="KEGG" id="eaz:JHT90_15035"/>
<dbReference type="Pfam" id="PF06295">
    <property type="entry name" value="ZapG-like"/>
    <property type="match status" value="1"/>
</dbReference>
<evidence type="ECO:0000313" key="16">
    <source>
        <dbReference type="Proteomes" id="UP000595278"/>
    </source>
</evidence>
<evidence type="ECO:0000256" key="13">
    <source>
        <dbReference type="SAM" id="Coils"/>
    </source>
</evidence>
<dbReference type="PANTHER" id="PTHR39579">
    <property type="entry name" value="INNER MEMBRANE PROTEIN YHCB"/>
    <property type="match status" value="1"/>
</dbReference>
<evidence type="ECO:0000256" key="3">
    <source>
        <dbReference type="ARBA" id="ARBA00022519"/>
    </source>
</evidence>
<keyword evidence="6" id="KW-0133">Cell shape</keyword>